<dbReference type="Proteomes" id="UP001054945">
    <property type="component" value="Unassembled WGS sequence"/>
</dbReference>
<evidence type="ECO:0000313" key="2">
    <source>
        <dbReference type="Proteomes" id="UP001054945"/>
    </source>
</evidence>
<reference evidence="1 2" key="1">
    <citation type="submission" date="2021-06" db="EMBL/GenBank/DDBJ databases">
        <title>Caerostris extrusa draft genome.</title>
        <authorList>
            <person name="Kono N."/>
            <person name="Arakawa K."/>
        </authorList>
    </citation>
    <scope>NUCLEOTIDE SEQUENCE [LARGE SCALE GENOMIC DNA]</scope>
</reference>
<gene>
    <name evidence="1" type="ORF">CEXT_250501</name>
</gene>
<comment type="caution">
    <text evidence="1">The sequence shown here is derived from an EMBL/GenBank/DDBJ whole genome shotgun (WGS) entry which is preliminary data.</text>
</comment>
<accession>A0AAV4P1L3</accession>
<proteinExistence type="predicted"/>
<dbReference type="EMBL" id="BPLR01003911">
    <property type="protein sequence ID" value="GIX90081.1"/>
    <property type="molecule type" value="Genomic_DNA"/>
</dbReference>
<name>A0AAV4P1L3_CAEEX</name>
<evidence type="ECO:0000313" key="1">
    <source>
        <dbReference type="EMBL" id="GIX90081.1"/>
    </source>
</evidence>
<dbReference type="AlphaFoldDB" id="A0AAV4P1L3"/>
<organism evidence="1 2">
    <name type="scientific">Caerostris extrusa</name>
    <name type="common">Bark spider</name>
    <name type="synonym">Caerostris bankana</name>
    <dbReference type="NCBI Taxonomy" id="172846"/>
    <lineage>
        <taxon>Eukaryota</taxon>
        <taxon>Metazoa</taxon>
        <taxon>Ecdysozoa</taxon>
        <taxon>Arthropoda</taxon>
        <taxon>Chelicerata</taxon>
        <taxon>Arachnida</taxon>
        <taxon>Araneae</taxon>
        <taxon>Araneomorphae</taxon>
        <taxon>Entelegynae</taxon>
        <taxon>Araneoidea</taxon>
        <taxon>Araneidae</taxon>
        <taxon>Caerostris</taxon>
    </lineage>
</organism>
<sequence length="83" mass="9295">MALQLGQGCANHRNFTIKRSTSSNRDVERKKFLKNSSTGVRAIRQEGSIGKDSEPLWIRPKSRIMQKDFKCNGFCDGMSNSGS</sequence>
<keyword evidence="2" id="KW-1185">Reference proteome</keyword>
<protein>
    <submittedName>
        <fullName evidence="1">Uncharacterized protein</fullName>
    </submittedName>
</protein>